<name>A0A154PBD6_DUFNO</name>
<dbReference type="OrthoDB" id="694479at2759"/>
<reference evidence="3 4" key="1">
    <citation type="submission" date="2015-07" db="EMBL/GenBank/DDBJ databases">
        <title>The genome of Dufourea novaeangliae.</title>
        <authorList>
            <person name="Pan H."/>
            <person name="Kapheim K."/>
        </authorList>
    </citation>
    <scope>NUCLEOTIDE SEQUENCE [LARGE SCALE GENOMIC DNA]</scope>
    <source>
        <strain evidence="3">0120121106</strain>
        <tissue evidence="3">Whole body</tissue>
    </source>
</reference>
<dbReference type="InterPro" id="IPR032675">
    <property type="entry name" value="LRR_dom_sf"/>
</dbReference>
<gene>
    <name evidence="3" type="ORF">WN55_11591</name>
</gene>
<keyword evidence="2" id="KW-0677">Repeat</keyword>
<dbReference type="SMART" id="SM00369">
    <property type="entry name" value="LRR_TYP"/>
    <property type="match status" value="3"/>
</dbReference>
<dbReference type="InterPro" id="IPR003591">
    <property type="entry name" value="Leu-rich_rpt_typical-subtyp"/>
</dbReference>
<dbReference type="InterPro" id="IPR001611">
    <property type="entry name" value="Leu-rich_rpt"/>
</dbReference>
<organism evidence="3 4">
    <name type="scientific">Dufourea novaeangliae</name>
    <name type="common">Sweat bee</name>
    <dbReference type="NCBI Taxonomy" id="178035"/>
    <lineage>
        <taxon>Eukaryota</taxon>
        <taxon>Metazoa</taxon>
        <taxon>Ecdysozoa</taxon>
        <taxon>Arthropoda</taxon>
        <taxon>Hexapoda</taxon>
        <taxon>Insecta</taxon>
        <taxon>Pterygota</taxon>
        <taxon>Neoptera</taxon>
        <taxon>Endopterygota</taxon>
        <taxon>Hymenoptera</taxon>
        <taxon>Apocrita</taxon>
        <taxon>Aculeata</taxon>
        <taxon>Apoidea</taxon>
        <taxon>Anthophila</taxon>
        <taxon>Halictidae</taxon>
        <taxon>Rophitinae</taxon>
        <taxon>Dufourea</taxon>
    </lineage>
</organism>
<sequence length="313" mass="36239">MIFNSNLRYIPERAFVKYSRSLQSLNIHKCQFRDIHMGAFDGLSSLKKLSLPNNNISNVKEEWFKDTVYLEQLDLSYNHITRLESTIFSRMLLLKRLDIRENRLTCFDYKGLPGGIDKVYFSGNPFTFKCRGQLTLWMRDHGVSYKTEQSEKETWLDKLLWLCAIDNPEVAESEILIKECVILSLFNQLRTGLSTAESYPLFVSGECQEARNRLTDCVANEAQNQRTYTNGNVIAKLFLYLREANLSNLARTTLNGIVELSASRNNSGYGVNVNAPETDDVFRVERLVHWVTEVAERLRLKLLGEIEMQWKEP</sequence>
<dbReference type="PANTHER" id="PTHR24366">
    <property type="entry name" value="IG(IMMUNOGLOBULIN) AND LRR(LEUCINE RICH REPEAT) DOMAINS"/>
    <property type="match status" value="1"/>
</dbReference>
<protein>
    <submittedName>
        <fullName evidence="3">SLIT and NTRK-like protein 2</fullName>
    </submittedName>
</protein>
<dbReference type="EMBL" id="KQ434864">
    <property type="protein sequence ID" value="KZC09127.1"/>
    <property type="molecule type" value="Genomic_DNA"/>
</dbReference>
<accession>A0A154PBD6</accession>
<dbReference type="PROSITE" id="PS51450">
    <property type="entry name" value="LRR"/>
    <property type="match status" value="1"/>
</dbReference>
<evidence type="ECO:0000313" key="3">
    <source>
        <dbReference type="EMBL" id="KZC09127.1"/>
    </source>
</evidence>
<dbReference type="PANTHER" id="PTHR24366:SF96">
    <property type="entry name" value="LEUCINE RICH REPEAT CONTAINING 53"/>
    <property type="match status" value="1"/>
</dbReference>
<dbReference type="Proteomes" id="UP000076502">
    <property type="component" value="Unassembled WGS sequence"/>
</dbReference>
<proteinExistence type="predicted"/>
<evidence type="ECO:0000256" key="1">
    <source>
        <dbReference type="ARBA" id="ARBA00022614"/>
    </source>
</evidence>
<keyword evidence="4" id="KW-1185">Reference proteome</keyword>
<evidence type="ECO:0000313" key="4">
    <source>
        <dbReference type="Proteomes" id="UP000076502"/>
    </source>
</evidence>
<dbReference type="SUPFAM" id="SSF52058">
    <property type="entry name" value="L domain-like"/>
    <property type="match status" value="1"/>
</dbReference>
<keyword evidence="1" id="KW-0433">Leucine-rich repeat</keyword>
<dbReference type="STRING" id="178035.A0A154PBD6"/>
<dbReference type="Pfam" id="PF13855">
    <property type="entry name" value="LRR_8"/>
    <property type="match status" value="1"/>
</dbReference>
<evidence type="ECO:0000256" key="2">
    <source>
        <dbReference type="ARBA" id="ARBA00022737"/>
    </source>
</evidence>
<dbReference type="Gene3D" id="3.80.10.10">
    <property type="entry name" value="Ribonuclease Inhibitor"/>
    <property type="match status" value="1"/>
</dbReference>
<dbReference type="AlphaFoldDB" id="A0A154PBD6"/>